<dbReference type="PANTHER" id="PTHR36964:SF1">
    <property type="entry name" value="PROTEIN-METHIONINE-SULFOXIDE REDUCTASE HEME-BINDING SUBUNIT MSRQ"/>
    <property type="match status" value="1"/>
</dbReference>
<name>X1BNR5_9ZZZZ</name>
<dbReference type="GO" id="GO:0016679">
    <property type="term" value="F:oxidoreductase activity, acting on diphenols and related substances as donors"/>
    <property type="evidence" value="ECO:0007669"/>
    <property type="project" value="TreeGrafter"/>
</dbReference>
<dbReference type="GO" id="GO:0020037">
    <property type="term" value="F:heme binding"/>
    <property type="evidence" value="ECO:0007669"/>
    <property type="project" value="TreeGrafter"/>
</dbReference>
<proteinExistence type="predicted"/>
<keyword evidence="1" id="KW-1133">Transmembrane helix</keyword>
<dbReference type="EMBL" id="BART01010146">
    <property type="protein sequence ID" value="GAG85718.1"/>
    <property type="molecule type" value="Genomic_DNA"/>
</dbReference>
<evidence type="ECO:0008006" key="3">
    <source>
        <dbReference type="Google" id="ProtNLM"/>
    </source>
</evidence>
<organism evidence="2">
    <name type="scientific">marine sediment metagenome</name>
    <dbReference type="NCBI Taxonomy" id="412755"/>
    <lineage>
        <taxon>unclassified sequences</taxon>
        <taxon>metagenomes</taxon>
        <taxon>ecological metagenomes</taxon>
    </lineage>
</organism>
<keyword evidence="1" id="KW-0812">Transmembrane</keyword>
<dbReference type="GO" id="GO:0005886">
    <property type="term" value="C:plasma membrane"/>
    <property type="evidence" value="ECO:0007669"/>
    <property type="project" value="TreeGrafter"/>
</dbReference>
<evidence type="ECO:0000256" key="1">
    <source>
        <dbReference type="SAM" id="Phobius"/>
    </source>
</evidence>
<dbReference type="InterPro" id="IPR022837">
    <property type="entry name" value="MsrQ-like"/>
</dbReference>
<feature type="transmembrane region" description="Helical" evidence="1">
    <location>
        <begin position="12"/>
        <end position="36"/>
    </location>
</feature>
<dbReference type="GO" id="GO:0010181">
    <property type="term" value="F:FMN binding"/>
    <property type="evidence" value="ECO:0007669"/>
    <property type="project" value="TreeGrafter"/>
</dbReference>
<comment type="caution">
    <text evidence="2">The sequence shown here is derived from an EMBL/GenBank/DDBJ whole genome shotgun (WGS) entry which is preliminary data.</text>
</comment>
<feature type="transmembrane region" description="Helical" evidence="1">
    <location>
        <begin position="80"/>
        <end position="99"/>
    </location>
</feature>
<evidence type="ECO:0000313" key="2">
    <source>
        <dbReference type="EMBL" id="GAG85718.1"/>
    </source>
</evidence>
<sequence length="113" mass="12914">MTQKSVRVLKVILFLLCLVPLGKLTLEVFGLAGMSLGANPIEELIHRFGNWGLNFLLITLAVTPVRRLTGQAWLMRFRRMLGLFAFFYLLMHFLTYAGLDQRFEIGVIVEDVI</sequence>
<dbReference type="PANTHER" id="PTHR36964">
    <property type="entry name" value="PROTEIN-METHIONINE-SULFOXIDE REDUCTASE HEME-BINDING SUBUNIT MSRQ"/>
    <property type="match status" value="1"/>
</dbReference>
<reference evidence="2" key="1">
    <citation type="journal article" date="2014" name="Front. Microbiol.">
        <title>High frequency of phylogenetically diverse reductive dehalogenase-homologous genes in deep subseafloor sedimentary metagenomes.</title>
        <authorList>
            <person name="Kawai M."/>
            <person name="Futagami T."/>
            <person name="Toyoda A."/>
            <person name="Takaki Y."/>
            <person name="Nishi S."/>
            <person name="Hori S."/>
            <person name="Arai W."/>
            <person name="Tsubouchi T."/>
            <person name="Morono Y."/>
            <person name="Uchiyama I."/>
            <person name="Ito T."/>
            <person name="Fujiyama A."/>
            <person name="Inagaki F."/>
            <person name="Takami H."/>
        </authorList>
    </citation>
    <scope>NUCLEOTIDE SEQUENCE</scope>
    <source>
        <strain evidence="2">Expedition CK06-06</strain>
    </source>
</reference>
<feature type="non-terminal residue" evidence="2">
    <location>
        <position position="113"/>
    </location>
</feature>
<dbReference type="AlphaFoldDB" id="X1BNR5"/>
<feature type="transmembrane region" description="Helical" evidence="1">
    <location>
        <begin position="48"/>
        <end position="68"/>
    </location>
</feature>
<keyword evidence="1" id="KW-0472">Membrane</keyword>
<protein>
    <recommendedName>
        <fullName evidence="3">Ferric oxidoreductase domain-containing protein</fullName>
    </recommendedName>
</protein>
<accession>X1BNR5</accession>
<gene>
    <name evidence="2" type="ORF">S01H4_22212</name>
</gene>